<organism evidence="1 2">
    <name type="scientific">Enterobacter hormaechei</name>
    <dbReference type="NCBI Taxonomy" id="158836"/>
    <lineage>
        <taxon>Bacteria</taxon>
        <taxon>Pseudomonadati</taxon>
        <taxon>Pseudomonadota</taxon>
        <taxon>Gammaproteobacteria</taxon>
        <taxon>Enterobacterales</taxon>
        <taxon>Enterobacteriaceae</taxon>
        <taxon>Enterobacter</taxon>
        <taxon>Enterobacter cloacae complex</taxon>
    </lineage>
</organism>
<evidence type="ECO:0000313" key="1">
    <source>
        <dbReference type="EMBL" id="PJG41593.1"/>
    </source>
</evidence>
<sequence length="63" mass="7762">MLRNHGECYCESTHRLLQKYDRMRKKAHEITFHFRISRVYVRNQTNHTINVAKCKKTNIEERQ</sequence>
<dbReference type="EMBL" id="NMVR01000002">
    <property type="protein sequence ID" value="PJG41593.1"/>
    <property type="molecule type" value="Genomic_DNA"/>
</dbReference>
<comment type="caution">
    <text evidence="1">The sequence shown here is derived from an EMBL/GenBank/DDBJ whole genome shotgun (WGS) entry which is preliminary data.</text>
</comment>
<gene>
    <name evidence="1" type="ORF">CGZ54_02430</name>
</gene>
<accession>A0AAE7Z2Y3</accession>
<dbReference type="AlphaFoldDB" id="A0AAE7Z2Y3"/>
<evidence type="ECO:0000313" key="2">
    <source>
        <dbReference type="Proteomes" id="UP000231328"/>
    </source>
</evidence>
<proteinExistence type="predicted"/>
<name>A0AAE7Z2Y3_9ENTR</name>
<reference evidence="1 2" key="1">
    <citation type="submission" date="2017-07" db="EMBL/GenBank/DDBJ databases">
        <title>Draft genome sequence of Enterobacter cloacae ST128, a clinical strain coproducing KPC-2 and NDM-1 carbapenemases.</title>
        <authorList>
            <person name="Li X."/>
        </authorList>
    </citation>
    <scope>NUCLEOTIDE SEQUENCE [LARGE SCALE GENOMIC DNA]</scope>
    <source>
        <strain evidence="1 2">HBY</strain>
    </source>
</reference>
<dbReference type="Proteomes" id="UP000231328">
    <property type="component" value="Unassembled WGS sequence"/>
</dbReference>
<protein>
    <submittedName>
        <fullName evidence="1">Uncharacterized protein</fullName>
    </submittedName>
</protein>